<reference evidence="4 5" key="1">
    <citation type="submission" date="2019-10" db="EMBL/GenBank/DDBJ databases">
        <title>Two novel species isolated from a subtropical stream in China.</title>
        <authorList>
            <person name="Lu H."/>
        </authorList>
    </citation>
    <scope>NUCLEOTIDE SEQUENCE [LARGE SCALE GENOMIC DNA]</scope>
    <source>
        <strain evidence="4 5">FT29W</strain>
    </source>
</reference>
<evidence type="ECO:0000259" key="3">
    <source>
        <dbReference type="SMART" id="SM00460"/>
    </source>
</evidence>
<evidence type="ECO:0000313" key="4">
    <source>
        <dbReference type="EMBL" id="MQA37914.1"/>
    </source>
</evidence>
<dbReference type="InterPro" id="IPR052901">
    <property type="entry name" value="Bact_TGase-like"/>
</dbReference>
<evidence type="ECO:0000256" key="1">
    <source>
        <dbReference type="SAM" id="MobiDB-lite"/>
    </source>
</evidence>
<name>A0A6A7MYR4_9BURK</name>
<sequence>MSAVRPPPPPSSQLSSPPSSAGQRARLALRLTRDKSDTLLLLAAALMVLAPHFEHLPLWISAVVCGTLLWRAAITWRGKRMPSLWLLLPVSVAAMAGVYRSFHTLLGRDAGVAMLALLLAFKLLEMRAKRDLFVVIFLSFFVLLTNFFYSQSMPTALWMGATLIVLLTAQQSFQYTGAVPPLARRLRTAATTALLAAPLAILMFVGFPRIQGPLWGLPGDAHSGHTGISDSMAPGTLSSLAQSDAVAFRVRFFGPMPAQSQLYWRSIVLGDYDGRTWTRVPRRRGLQRLDISVATRGQPLRHEITMEPTNSLWLAALELSGPTLSLPGHRVRDSDELEFFTSDPVTQRVRYEASAWTDFRVQADEQPQRMARWTELPAGFNPRTLALAKALHAPAASPAAFAPPDAREAAGLALRLLQRFHDNGYTYTLQPPLLGRDAVDDFLFGSKAGFCEHYAGAFVVLMRAMGVPARVVTGYQGGELNPVDGYLTVRQSDAHAWAEFWAPGVGWRRIDPTAAVAPERIAYSLAQALPQAGTFGLGPLLNLQNDPNSWLGKLRFNYAALNNAWNQWVLDYNPERQRSFLEELSSAFANWRSALGAALVCGLLYLLYWRRQRRPLAPLDALYQAFCRQQARRGCARRPDEGPSSYAARLRTVQASPDQLAAMEKFLTLYGALKYGAAGSEPRSASLTTLKTLLRICR</sequence>
<dbReference type="SUPFAM" id="SSF54001">
    <property type="entry name" value="Cysteine proteinases"/>
    <property type="match status" value="1"/>
</dbReference>
<feature type="transmembrane region" description="Helical" evidence="2">
    <location>
        <begin position="188"/>
        <end position="207"/>
    </location>
</feature>
<dbReference type="EMBL" id="WHUG01000002">
    <property type="protein sequence ID" value="MQA37914.1"/>
    <property type="molecule type" value="Genomic_DNA"/>
</dbReference>
<dbReference type="PANTHER" id="PTHR42736:SF1">
    <property type="entry name" value="PROTEIN-GLUTAMINE GAMMA-GLUTAMYLTRANSFERASE"/>
    <property type="match status" value="1"/>
</dbReference>
<proteinExistence type="predicted"/>
<feature type="transmembrane region" description="Helical" evidence="2">
    <location>
        <begin position="155"/>
        <end position="176"/>
    </location>
</feature>
<feature type="transmembrane region" description="Helical" evidence="2">
    <location>
        <begin position="591"/>
        <end position="609"/>
    </location>
</feature>
<organism evidence="4 5">
    <name type="scientific">Rugamonas aquatica</name>
    <dbReference type="NCBI Taxonomy" id="2743357"/>
    <lineage>
        <taxon>Bacteria</taxon>
        <taxon>Pseudomonadati</taxon>
        <taxon>Pseudomonadota</taxon>
        <taxon>Betaproteobacteria</taxon>
        <taxon>Burkholderiales</taxon>
        <taxon>Oxalobacteraceae</taxon>
        <taxon>Telluria group</taxon>
        <taxon>Rugamonas</taxon>
    </lineage>
</organism>
<feature type="transmembrane region" description="Helical" evidence="2">
    <location>
        <begin position="105"/>
        <end position="124"/>
    </location>
</feature>
<protein>
    <submittedName>
        <fullName evidence="4">DUF3488 domain-containing protein</fullName>
    </submittedName>
</protein>
<keyword evidence="5" id="KW-1185">Reference proteome</keyword>
<feature type="transmembrane region" description="Helical" evidence="2">
    <location>
        <begin position="59"/>
        <end position="76"/>
    </location>
</feature>
<dbReference type="InterPro" id="IPR025403">
    <property type="entry name" value="TgpA-like_C"/>
</dbReference>
<keyword evidence="2" id="KW-0472">Membrane</keyword>
<dbReference type="InterPro" id="IPR038765">
    <property type="entry name" value="Papain-like_cys_pep_sf"/>
</dbReference>
<dbReference type="PANTHER" id="PTHR42736">
    <property type="entry name" value="PROTEIN-GLUTAMINE GAMMA-GLUTAMYLTRANSFERASE"/>
    <property type="match status" value="1"/>
</dbReference>
<feature type="transmembrane region" description="Helical" evidence="2">
    <location>
        <begin position="83"/>
        <end position="99"/>
    </location>
</feature>
<dbReference type="Gene3D" id="3.10.620.30">
    <property type="match status" value="1"/>
</dbReference>
<feature type="domain" description="Transglutaminase-like" evidence="3">
    <location>
        <begin position="443"/>
        <end position="514"/>
    </location>
</feature>
<dbReference type="InterPro" id="IPR021878">
    <property type="entry name" value="TgpA_N"/>
</dbReference>
<feature type="region of interest" description="Disordered" evidence="1">
    <location>
        <begin position="1"/>
        <end position="21"/>
    </location>
</feature>
<dbReference type="RefSeq" id="WP_152837357.1">
    <property type="nucleotide sequence ID" value="NZ_WHUG01000002.1"/>
</dbReference>
<dbReference type="Pfam" id="PF01841">
    <property type="entry name" value="Transglut_core"/>
    <property type="match status" value="1"/>
</dbReference>
<accession>A0A6A7MYR4</accession>
<dbReference type="Proteomes" id="UP000440498">
    <property type="component" value="Unassembled WGS sequence"/>
</dbReference>
<feature type="transmembrane region" description="Helical" evidence="2">
    <location>
        <begin position="131"/>
        <end position="149"/>
    </location>
</feature>
<keyword evidence="2" id="KW-0812">Transmembrane</keyword>
<dbReference type="AlphaFoldDB" id="A0A6A7MYR4"/>
<dbReference type="Pfam" id="PF11992">
    <property type="entry name" value="TgpA_N"/>
    <property type="match status" value="1"/>
</dbReference>
<dbReference type="Pfam" id="PF13559">
    <property type="entry name" value="DUF4129"/>
    <property type="match status" value="1"/>
</dbReference>
<evidence type="ECO:0000256" key="2">
    <source>
        <dbReference type="SAM" id="Phobius"/>
    </source>
</evidence>
<gene>
    <name evidence="4" type="ORF">GEV02_07110</name>
</gene>
<feature type="compositionally biased region" description="Pro residues" evidence="1">
    <location>
        <begin position="1"/>
        <end position="11"/>
    </location>
</feature>
<keyword evidence="2" id="KW-1133">Transmembrane helix</keyword>
<dbReference type="SMART" id="SM00460">
    <property type="entry name" value="TGc"/>
    <property type="match status" value="1"/>
</dbReference>
<comment type="caution">
    <text evidence="4">The sequence shown here is derived from an EMBL/GenBank/DDBJ whole genome shotgun (WGS) entry which is preliminary data.</text>
</comment>
<evidence type="ECO:0000313" key="5">
    <source>
        <dbReference type="Proteomes" id="UP000440498"/>
    </source>
</evidence>
<dbReference type="InterPro" id="IPR002931">
    <property type="entry name" value="Transglutaminase-like"/>
</dbReference>